<keyword evidence="5" id="KW-0732">Signal</keyword>
<dbReference type="GO" id="GO:0016020">
    <property type="term" value="C:membrane"/>
    <property type="evidence" value="ECO:0007669"/>
    <property type="project" value="UniProtKB-SubCell"/>
</dbReference>
<feature type="domain" description="Receptor ligand binding region" evidence="6">
    <location>
        <begin position="9"/>
        <end position="147"/>
    </location>
</feature>
<dbReference type="Gene3D" id="3.40.50.2300">
    <property type="match status" value="2"/>
</dbReference>
<evidence type="ECO:0000313" key="7">
    <source>
        <dbReference type="EMBL" id="KAK0048004.1"/>
    </source>
</evidence>
<comment type="subcellular location">
    <subcellularLocation>
        <location evidence="1">Membrane</location>
    </subcellularLocation>
</comment>
<feature type="non-terminal residue" evidence="7">
    <location>
        <position position="1"/>
    </location>
</feature>
<reference evidence="7" key="2">
    <citation type="submission" date="2023-04" db="EMBL/GenBank/DDBJ databases">
        <authorList>
            <person name="Bu L."/>
            <person name="Lu L."/>
            <person name="Laidemitt M.R."/>
            <person name="Zhang S.M."/>
            <person name="Mutuku M."/>
            <person name="Mkoji G."/>
            <person name="Steinauer M."/>
            <person name="Loker E.S."/>
        </authorList>
    </citation>
    <scope>NUCLEOTIDE SEQUENCE</scope>
    <source>
        <strain evidence="7">KasaAsao</strain>
        <tissue evidence="7">Whole Snail</tissue>
    </source>
</reference>
<keyword evidence="8" id="KW-1185">Reference proteome</keyword>
<dbReference type="EMBL" id="JASAOG010000143">
    <property type="protein sequence ID" value="KAK0048004.1"/>
    <property type="molecule type" value="Genomic_DNA"/>
</dbReference>
<evidence type="ECO:0000256" key="2">
    <source>
        <dbReference type="ARBA" id="ARBA00022692"/>
    </source>
</evidence>
<feature type="chain" id="PRO_5042193521" evidence="5">
    <location>
        <begin position="23"/>
        <end position="147"/>
    </location>
</feature>
<evidence type="ECO:0000256" key="4">
    <source>
        <dbReference type="ARBA" id="ARBA00023136"/>
    </source>
</evidence>
<dbReference type="SUPFAM" id="SSF53822">
    <property type="entry name" value="Periplasmic binding protein-like I"/>
    <property type="match status" value="1"/>
</dbReference>
<evidence type="ECO:0000256" key="1">
    <source>
        <dbReference type="ARBA" id="ARBA00004370"/>
    </source>
</evidence>
<dbReference type="InterPro" id="IPR001828">
    <property type="entry name" value="ANF_lig-bd_rcpt"/>
</dbReference>
<evidence type="ECO:0000256" key="5">
    <source>
        <dbReference type="SAM" id="SignalP"/>
    </source>
</evidence>
<feature type="signal peptide" evidence="5">
    <location>
        <begin position="1"/>
        <end position="22"/>
    </location>
</feature>
<gene>
    <name evidence="7" type="ORF">Bpfe_022621</name>
</gene>
<dbReference type="AlphaFoldDB" id="A0AAD8F2U2"/>
<sequence>CNVLSPKCVAVLSIVTCPLVSAMDFWAGKHSVPHVVYPIDADNCGSQTPHSLQLSPHDQVHSQILRTLIQRLWAWREVVFIFDDYLEPETRLRISLMLSDISVTSCSVRINDQLANETLQNILKAVSDMRHVIVAVTSNMLSIIFQQ</sequence>
<comment type="caution">
    <text evidence="7">The sequence shown here is derived from an EMBL/GenBank/DDBJ whole genome shotgun (WGS) entry which is preliminary data.</text>
</comment>
<keyword evidence="7" id="KW-0675">Receptor</keyword>
<evidence type="ECO:0000259" key="6">
    <source>
        <dbReference type="Pfam" id="PF01094"/>
    </source>
</evidence>
<keyword evidence="2" id="KW-0812">Transmembrane</keyword>
<proteinExistence type="predicted"/>
<evidence type="ECO:0000256" key="3">
    <source>
        <dbReference type="ARBA" id="ARBA00022989"/>
    </source>
</evidence>
<keyword evidence="4" id="KW-0472">Membrane</keyword>
<accession>A0AAD8F2U2</accession>
<dbReference type="Pfam" id="PF01094">
    <property type="entry name" value="ANF_receptor"/>
    <property type="match status" value="1"/>
</dbReference>
<name>A0AAD8F2U2_BIOPF</name>
<organism evidence="7 8">
    <name type="scientific">Biomphalaria pfeifferi</name>
    <name type="common">Bloodfluke planorb</name>
    <name type="synonym">Freshwater snail</name>
    <dbReference type="NCBI Taxonomy" id="112525"/>
    <lineage>
        <taxon>Eukaryota</taxon>
        <taxon>Metazoa</taxon>
        <taxon>Spiralia</taxon>
        <taxon>Lophotrochozoa</taxon>
        <taxon>Mollusca</taxon>
        <taxon>Gastropoda</taxon>
        <taxon>Heterobranchia</taxon>
        <taxon>Euthyneura</taxon>
        <taxon>Panpulmonata</taxon>
        <taxon>Hygrophila</taxon>
        <taxon>Lymnaeoidea</taxon>
        <taxon>Planorbidae</taxon>
        <taxon>Biomphalaria</taxon>
    </lineage>
</organism>
<feature type="non-terminal residue" evidence="7">
    <location>
        <position position="147"/>
    </location>
</feature>
<evidence type="ECO:0000313" key="8">
    <source>
        <dbReference type="Proteomes" id="UP001233172"/>
    </source>
</evidence>
<reference evidence="7" key="1">
    <citation type="journal article" date="2023" name="PLoS Negl. Trop. Dis.">
        <title>A genome sequence for Biomphalaria pfeifferi, the major vector snail for the human-infecting parasite Schistosoma mansoni.</title>
        <authorList>
            <person name="Bu L."/>
            <person name="Lu L."/>
            <person name="Laidemitt M.R."/>
            <person name="Zhang S.M."/>
            <person name="Mutuku M."/>
            <person name="Mkoji G."/>
            <person name="Steinauer M."/>
            <person name="Loker E.S."/>
        </authorList>
    </citation>
    <scope>NUCLEOTIDE SEQUENCE</scope>
    <source>
        <strain evidence="7">KasaAsao</strain>
    </source>
</reference>
<protein>
    <submittedName>
        <fullName evidence="7">Glutamate receptor ionotropic delta-1</fullName>
    </submittedName>
</protein>
<dbReference type="Proteomes" id="UP001233172">
    <property type="component" value="Unassembled WGS sequence"/>
</dbReference>
<dbReference type="InterPro" id="IPR028082">
    <property type="entry name" value="Peripla_BP_I"/>
</dbReference>
<keyword evidence="3" id="KW-1133">Transmembrane helix</keyword>